<accession>A0AAN9TBZ2</accession>
<keyword evidence="2" id="KW-0539">Nucleus</keyword>
<comment type="subcellular location">
    <subcellularLocation>
        <location evidence="1">Nucleus</location>
    </subcellularLocation>
</comment>
<feature type="region of interest" description="Disordered" evidence="3">
    <location>
        <begin position="62"/>
        <end position="88"/>
    </location>
</feature>
<dbReference type="Proteomes" id="UP001367676">
    <property type="component" value="Unassembled WGS sequence"/>
</dbReference>
<gene>
    <name evidence="5" type="ORF">V9T40_012894</name>
</gene>
<dbReference type="EMBL" id="JBBCAQ010000036">
    <property type="protein sequence ID" value="KAK7576608.1"/>
    <property type="molecule type" value="Genomic_DNA"/>
</dbReference>
<dbReference type="InterPro" id="IPR045166">
    <property type="entry name" value="Spp2-like"/>
</dbReference>
<dbReference type="PANTHER" id="PTHR15818:SF2">
    <property type="entry name" value="G-PATCH DOMAIN AND KOW MOTIFS-CONTAINING PROTEIN"/>
    <property type="match status" value="1"/>
</dbReference>
<feature type="region of interest" description="Disordered" evidence="3">
    <location>
        <begin position="1"/>
        <end position="23"/>
    </location>
</feature>
<comment type="caution">
    <text evidence="5">The sequence shown here is derived from an EMBL/GenBank/DDBJ whole genome shotgun (WGS) entry which is preliminary data.</text>
</comment>
<evidence type="ECO:0000313" key="6">
    <source>
        <dbReference type="Proteomes" id="UP001367676"/>
    </source>
</evidence>
<proteinExistence type="predicted"/>
<protein>
    <recommendedName>
        <fullName evidence="4">G-patch domain-containing protein</fullName>
    </recommendedName>
</protein>
<feature type="compositionally biased region" description="Basic and acidic residues" evidence="3">
    <location>
        <begin position="63"/>
        <end position="73"/>
    </location>
</feature>
<evidence type="ECO:0000256" key="2">
    <source>
        <dbReference type="ARBA" id="ARBA00023242"/>
    </source>
</evidence>
<reference evidence="5 6" key="1">
    <citation type="submission" date="2024-03" db="EMBL/GenBank/DDBJ databases">
        <title>Adaptation during the transition from Ophiocordyceps entomopathogen to insect associate is accompanied by gene loss and intensified selection.</title>
        <authorList>
            <person name="Ward C.M."/>
            <person name="Onetto C.A."/>
            <person name="Borneman A.R."/>
        </authorList>
    </citation>
    <scope>NUCLEOTIDE SEQUENCE [LARGE SCALE GENOMIC DNA]</scope>
    <source>
        <strain evidence="5">AWRI1</strain>
        <tissue evidence="5">Single Adult Female</tissue>
    </source>
</reference>
<dbReference type="GO" id="GO:0005681">
    <property type="term" value="C:spliceosomal complex"/>
    <property type="evidence" value="ECO:0007669"/>
    <property type="project" value="TreeGrafter"/>
</dbReference>
<sequence>MEPKKISFSFSKTKQKPTILPQKQPEVKEKVEYITSFDKDTIQLSEKKEFIIPVKNNYSVAERISDKKRKESEAVSDNTSPNAEGNQVSIEQLAIRELIADAKNPVEKPTNISTMEIPMNTSVVKESEETANYDNVPVTEFGYAMLRGMGWAPGKGIGKKQKIVDVHVPELRARGLGLGAAAPAKE</sequence>
<dbReference type="AlphaFoldDB" id="A0AAN9TBZ2"/>
<dbReference type="SMART" id="SM00443">
    <property type="entry name" value="G_patch"/>
    <property type="match status" value="1"/>
</dbReference>
<dbReference type="GO" id="GO:0003676">
    <property type="term" value="F:nucleic acid binding"/>
    <property type="evidence" value="ECO:0007669"/>
    <property type="project" value="InterPro"/>
</dbReference>
<dbReference type="PROSITE" id="PS50174">
    <property type="entry name" value="G_PATCH"/>
    <property type="match status" value="1"/>
</dbReference>
<feature type="domain" description="G-patch" evidence="4">
    <location>
        <begin position="138"/>
        <end position="186"/>
    </location>
</feature>
<dbReference type="InterPro" id="IPR000467">
    <property type="entry name" value="G_patch_dom"/>
</dbReference>
<evidence type="ECO:0000259" key="4">
    <source>
        <dbReference type="PROSITE" id="PS50174"/>
    </source>
</evidence>
<dbReference type="GO" id="GO:0000398">
    <property type="term" value="P:mRNA splicing, via spliceosome"/>
    <property type="evidence" value="ECO:0007669"/>
    <property type="project" value="InterPro"/>
</dbReference>
<feature type="compositionally biased region" description="Polar residues" evidence="3">
    <location>
        <begin position="75"/>
        <end position="88"/>
    </location>
</feature>
<dbReference type="InterPro" id="IPR026822">
    <property type="entry name" value="Spp2/MOS2_G-patch"/>
</dbReference>
<keyword evidence="6" id="KW-1185">Reference proteome</keyword>
<dbReference type="PANTHER" id="PTHR15818">
    <property type="entry name" value="G PATCH AND KOW-CONTAINING"/>
    <property type="match status" value="1"/>
</dbReference>
<name>A0AAN9TBZ2_9HEMI</name>
<evidence type="ECO:0000256" key="1">
    <source>
        <dbReference type="ARBA" id="ARBA00004123"/>
    </source>
</evidence>
<evidence type="ECO:0000256" key="3">
    <source>
        <dbReference type="SAM" id="MobiDB-lite"/>
    </source>
</evidence>
<evidence type="ECO:0000313" key="5">
    <source>
        <dbReference type="EMBL" id="KAK7576608.1"/>
    </source>
</evidence>
<dbReference type="Pfam" id="PF12656">
    <property type="entry name" value="G-patch_2"/>
    <property type="match status" value="1"/>
</dbReference>
<organism evidence="5 6">
    <name type="scientific">Parthenolecanium corni</name>
    <dbReference type="NCBI Taxonomy" id="536013"/>
    <lineage>
        <taxon>Eukaryota</taxon>
        <taxon>Metazoa</taxon>
        <taxon>Ecdysozoa</taxon>
        <taxon>Arthropoda</taxon>
        <taxon>Hexapoda</taxon>
        <taxon>Insecta</taxon>
        <taxon>Pterygota</taxon>
        <taxon>Neoptera</taxon>
        <taxon>Paraneoptera</taxon>
        <taxon>Hemiptera</taxon>
        <taxon>Sternorrhyncha</taxon>
        <taxon>Coccoidea</taxon>
        <taxon>Coccidae</taxon>
        <taxon>Parthenolecanium</taxon>
    </lineage>
</organism>